<keyword evidence="14" id="KW-1185">Reference proteome</keyword>
<evidence type="ECO:0000256" key="4">
    <source>
        <dbReference type="ARBA" id="ARBA00022806"/>
    </source>
</evidence>
<dbReference type="RefSeq" id="WP_147870620.1">
    <property type="nucleotide sequence ID" value="NZ_CP036264.1"/>
</dbReference>
<dbReference type="GO" id="GO:0005829">
    <property type="term" value="C:cytosol"/>
    <property type="evidence" value="ECO:0007669"/>
    <property type="project" value="TreeGrafter"/>
</dbReference>
<dbReference type="GO" id="GO:0005524">
    <property type="term" value="F:ATP binding"/>
    <property type="evidence" value="ECO:0007669"/>
    <property type="project" value="UniProtKB-UniRule"/>
</dbReference>
<dbReference type="InterPro" id="IPR027417">
    <property type="entry name" value="P-loop_NTPase"/>
</dbReference>
<dbReference type="Gene3D" id="3.40.50.300">
    <property type="entry name" value="P-loop containing nucleotide triphosphate hydrolases"/>
    <property type="match status" value="2"/>
</dbReference>
<dbReference type="InterPro" id="IPR014016">
    <property type="entry name" value="UvrD-like_ATP-bd"/>
</dbReference>
<evidence type="ECO:0000256" key="1">
    <source>
        <dbReference type="ARBA" id="ARBA00009922"/>
    </source>
</evidence>
<keyword evidence="5 10" id="KW-0067">ATP-binding</keyword>
<evidence type="ECO:0000256" key="7">
    <source>
        <dbReference type="ARBA" id="ARBA00034617"/>
    </source>
</evidence>
<dbReference type="GO" id="GO:0033202">
    <property type="term" value="C:DNA helicase complex"/>
    <property type="evidence" value="ECO:0007669"/>
    <property type="project" value="TreeGrafter"/>
</dbReference>
<evidence type="ECO:0000259" key="11">
    <source>
        <dbReference type="PROSITE" id="PS51198"/>
    </source>
</evidence>
<dbReference type="Pfam" id="PF12705">
    <property type="entry name" value="PDDEXK_1"/>
    <property type="match status" value="1"/>
</dbReference>
<gene>
    <name evidence="13" type="primary">pcrA_4</name>
    <name evidence="13" type="ORF">Mal15_56350</name>
</gene>
<dbReference type="AlphaFoldDB" id="A0A5B9MRA0"/>
<proteinExistence type="inferred from homology"/>
<keyword evidence="4 10" id="KW-0347">Helicase</keyword>
<dbReference type="SUPFAM" id="SSF52540">
    <property type="entry name" value="P-loop containing nucleoside triphosphate hydrolases"/>
    <property type="match status" value="1"/>
</dbReference>
<comment type="catalytic activity">
    <reaction evidence="9">
        <text>ATP + H2O = ADP + phosphate + H(+)</text>
        <dbReference type="Rhea" id="RHEA:13065"/>
        <dbReference type="ChEBI" id="CHEBI:15377"/>
        <dbReference type="ChEBI" id="CHEBI:15378"/>
        <dbReference type="ChEBI" id="CHEBI:30616"/>
        <dbReference type="ChEBI" id="CHEBI:43474"/>
        <dbReference type="ChEBI" id="CHEBI:456216"/>
        <dbReference type="EC" id="5.6.2.4"/>
    </reaction>
</comment>
<comment type="catalytic activity">
    <reaction evidence="7">
        <text>Couples ATP hydrolysis with the unwinding of duplex DNA by translocating in the 3'-5' direction.</text>
        <dbReference type="EC" id="5.6.2.4"/>
    </reaction>
</comment>
<dbReference type="GO" id="GO:0003677">
    <property type="term" value="F:DNA binding"/>
    <property type="evidence" value="ECO:0007669"/>
    <property type="project" value="InterPro"/>
</dbReference>
<dbReference type="GO" id="GO:0043138">
    <property type="term" value="F:3'-5' DNA helicase activity"/>
    <property type="evidence" value="ECO:0007669"/>
    <property type="project" value="UniProtKB-EC"/>
</dbReference>
<evidence type="ECO:0000259" key="12">
    <source>
        <dbReference type="PROSITE" id="PS51217"/>
    </source>
</evidence>
<sequence>MTDRIELARRRAAELHAAAVSDGGDPSKPYDFVCREAARLEIDVSRVPVDDVRLCGGRALFDPEAWLILHEDSGSAFTDAFLVAHEIGHVEFGGEAEFLAITDIDPERSSGSTGVGTDRVVDYSNRARREVQMDLFARELLLPRNWIRTLHLEQEQTASQIAALIDAPLPVVFQQLLDAIFLPELVEEYKPEVAIKYNDRQLEAMRFSGENAFLLKAGPGTGKTRTLIGRIEHLVSTGVSPERILVLTFSNKAAGELSDRLATMNPDAAARVWVGTFHSFGLDIVRRFHDLLNLPSDPRLIDRAEAIEMLEGVYAGLELNHLKNLQYPSLEIRRALDAISRAHDEVVGPDRYRSLAETMRANASEEKAITRAEECLDVATIFEAYEELKISRGGVDFGNLVSLPVKLCEEISDVQEHLSSLYEHVLVDEFQDVNRASVRLLKALSPSGKNLWVVGDARQSIYRFRGASLFNMQRFCEDDFPGGTTGELDLSYRSVPEISGTVYQFANSMVDVSDDTTSIETTRDSMEHRPELRVVEKKTDEVAAIADAIVTMRDDGYSYRKQAVLCSGNDRLAQLANDLEHRGIPVLFLGNVFERSEIRDLLSIVSLMADRRAMGLLRIATMNEFSMRLSDASALIDHLRASSTPAMKWLSDSLDDVELTEQGVASLERLQAALAGFHPGSHPWILLATLLFDRTRIAANLAMADDVSSRAQGIAIWQLMNFARLIPAGEGTPTFRLLDRIRHLVLNSDDRELRQLPKAAESIDAVRLMTMHGSKGLESPVVHIPGLNSSSIPLSAGFQLSRKITPPDGMIEGTSESGYDAVKNGLENEQACLLFVALSRAEDRLFLYRNKKRSDDARQSPSKFLECLQGHVDEWEIEADGEVAADQETDAWRVTVEEPISVTDHQVRLYDKCPRRFLYSHILQTGGRRTETQYMQLHAAVQDVVQHVASNHISRPSRDEAERLLENAMVQRGFSADASSVEYRKIAVDLVRFLIECASGAETLPPEPMIVQITGGTIEIVPDQVVRREDGSLSIQRIRTGHVVKKDVESIESKAFVLGTEGLSERTVAEVVHLSDGKVTPLPTSARKLDNAQKRLDEIGLEILSGKFGLKTSDTCPLCPAYFVCGKLPAGELSKKISA</sequence>
<comment type="similarity">
    <text evidence="1">Belongs to the helicase family. UvrD subfamily.</text>
</comment>
<dbReference type="PANTHER" id="PTHR11070">
    <property type="entry name" value="UVRD / RECB / PCRA DNA HELICASE FAMILY MEMBER"/>
    <property type="match status" value="1"/>
</dbReference>
<name>A0A5B9MRA0_9BACT</name>
<evidence type="ECO:0000256" key="2">
    <source>
        <dbReference type="ARBA" id="ARBA00022741"/>
    </source>
</evidence>
<dbReference type="CDD" id="cd17932">
    <property type="entry name" value="DEXQc_UvrD"/>
    <property type="match status" value="1"/>
</dbReference>
<evidence type="ECO:0000313" key="14">
    <source>
        <dbReference type="Proteomes" id="UP000321353"/>
    </source>
</evidence>
<dbReference type="Proteomes" id="UP000321353">
    <property type="component" value="Chromosome"/>
</dbReference>
<accession>A0A5B9MRA0</accession>
<dbReference type="PROSITE" id="PS51217">
    <property type="entry name" value="UVRD_HELICASE_CTER"/>
    <property type="match status" value="1"/>
</dbReference>
<dbReference type="PANTHER" id="PTHR11070:SF59">
    <property type="entry name" value="DNA 3'-5' HELICASE"/>
    <property type="match status" value="1"/>
</dbReference>
<dbReference type="Pfam" id="PF13361">
    <property type="entry name" value="UvrD_C"/>
    <property type="match status" value="2"/>
</dbReference>
<protein>
    <recommendedName>
        <fullName evidence="8">DNA 3'-5' helicase</fullName>
        <ecNumber evidence="8">5.6.2.4</ecNumber>
    </recommendedName>
</protein>
<dbReference type="GO" id="GO:0016887">
    <property type="term" value="F:ATP hydrolysis activity"/>
    <property type="evidence" value="ECO:0007669"/>
    <property type="project" value="RHEA"/>
</dbReference>
<feature type="domain" description="UvrD-like helicase C-terminal" evidence="12">
    <location>
        <begin position="500"/>
        <end position="776"/>
    </location>
</feature>
<organism evidence="13 14">
    <name type="scientific">Stieleria maiorica</name>
    <dbReference type="NCBI Taxonomy" id="2795974"/>
    <lineage>
        <taxon>Bacteria</taxon>
        <taxon>Pseudomonadati</taxon>
        <taxon>Planctomycetota</taxon>
        <taxon>Planctomycetia</taxon>
        <taxon>Pirellulales</taxon>
        <taxon>Pirellulaceae</taxon>
        <taxon>Stieleria</taxon>
    </lineage>
</organism>
<keyword evidence="6" id="KW-0413">Isomerase</keyword>
<dbReference type="Pfam" id="PF00580">
    <property type="entry name" value="UvrD-helicase"/>
    <property type="match status" value="1"/>
</dbReference>
<evidence type="ECO:0000256" key="6">
    <source>
        <dbReference type="ARBA" id="ARBA00023235"/>
    </source>
</evidence>
<dbReference type="InterPro" id="IPR000212">
    <property type="entry name" value="DNA_helicase_UvrD/REP"/>
</dbReference>
<evidence type="ECO:0000256" key="5">
    <source>
        <dbReference type="ARBA" id="ARBA00022840"/>
    </source>
</evidence>
<evidence type="ECO:0000256" key="9">
    <source>
        <dbReference type="ARBA" id="ARBA00048988"/>
    </source>
</evidence>
<evidence type="ECO:0000256" key="3">
    <source>
        <dbReference type="ARBA" id="ARBA00022801"/>
    </source>
</evidence>
<dbReference type="InterPro" id="IPR014017">
    <property type="entry name" value="DNA_helicase_UvrD-like_C"/>
</dbReference>
<feature type="binding site" evidence="10">
    <location>
        <begin position="217"/>
        <end position="224"/>
    </location>
    <ligand>
        <name>ATP</name>
        <dbReference type="ChEBI" id="CHEBI:30616"/>
    </ligand>
</feature>
<dbReference type="Gene3D" id="1.10.486.10">
    <property type="entry name" value="PCRA, domain 4"/>
    <property type="match status" value="1"/>
</dbReference>
<reference evidence="13 14" key="1">
    <citation type="submission" date="2019-02" db="EMBL/GenBank/DDBJ databases">
        <title>Planctomycetal bacteria perform biofilm scaping via a novel small molecule.</title>
        <authorList>
            <person name="Jeske O."/>
            <person name="Boedeker C."/>
            <person name="Wiegand S."/>
            <person name="Breitling P."/>
            <person name="Kallscheuer N."/>
            <person name="Jogler M."/>
            <person name="Rohde M."/>
            <person name="Petersen J."/>
            <person name="Medema M.H."/>
            <person name="Surup F."/>
            <person name="Jogler C."/>
        </authorList>
    </citation>
    <scope>NUCLEOTIDE SEQUENCE [LARGE SCALE GENOMIC DNA]</scope>
    <source>
        <strain evidence="13 14">Mal15</strain>
    </source>
</reference>
<dbReference type="InterPro" id="IPR013986">
    <property type="entry name" value="DExx_box_DNA_helicase_dom_sf"/>
</dbReference>
<dbReference type="KEGG" id="smam:Mal15_56350"/>
<keyword evidence="3 10" id="KW-0378">Hydrolase</keyword>
<dbReference type="EMBL" id="CP036264">
    <property type="protein sequence ID" value="QEG01558.1"/>
    <property type="molecule type" value="Genomic_DNA"/>
</dbReference>
<evidence type="ECO:0000313" key="13">
    <source>
        <dbReference type="EMBL" id="QEG01558.1"/>
    </source>
</evidence>
<keyword evidence="2 10" id="KW-0547">Nucleotide-binding</keyword>
<feature type="domain" description="UvrD-like helicase ATP-binding" evidence="11">
    <location>
        <begin position="196"/>
        <end position="495"/>
    </location>
</feature>
<dbReference type="PROSITE" id="PS51198">
    <property type="entry name" value="UVRD_HELICASE_ATP_BIND"/>
    <property type="match status" value="1"/>
</dbReference>
<dbReference type="Gene3D" id="1.10.10.160">
    <property type="match status" value="1"/>
</dbReference>
<dbReference type="InterPro" id="IPR038726">
    <property type="entry name" value="PDDEXK_AddAB-type"/>
</dbReference>
<evidence type="ECO:0000256" key="8">
    <source>
        <dbReference type="ARBA" id="ARBA00034808"/>
    </source>
</evidence>
<dbReference type="GO" id="GO:0000725">
    <property type="term" value="P:recombinational repair"/>
    <property type="evidence" value="ECO:0007669"/>
    <property type="project" value="TreeGrafter"/>
</dbReference>
<dbReference type="EC" id="5.6.2.4" evidence="8"/>
<evidence type="ECO:0000256" key="10">
    <source>
        <dbReference type="PROSITE-ProRule" id="PRU00560"/>
    </source>
</evidence>